<protein>
    <submittedName>
        <fullName evidence="2">Uncharacterized protein</fullName>
    </submittedName>
</protein>
<sequence length="428" mass="48246">MNTKLYHRTSTLDAVEGMDWLAFEPEVAHILERDRWEVPKTKPGDGSQHGQRLESKQGEGRAELRKHRREEQVPLVDNMSPPNVALADTSYLHTYIPTRPLRLLYIDGLSVAMTQNSTLDTQDMLLLEDCTSPELYFPTASDAEQVHKMCELTTTLWDNKVDGFLRVNSSLEITLCKFEGRVKRVSVETLSGERRGQPRSGEKEPEGSMGWWSHTKAVSEQYHGVGREKVVLDYENFVSVFAYGQKGELGLWKYDVMSGTPQPRLISASPTQLKKIRDAVTDMILHGNEKEKEEETIDWPTIADKVVKQYATALHYVHTDASIRSSKKHLASYLGVLLEPFVIPSQRDTILETERCIAQFVPPLPPHSTFSTARTAIYSVTSHICSTLITAFDDLTLAPSLSLAALSSPPYRALDLIDTLVRYLQWAA</sequence>
<feature type="compositionally biased region" description="Basic and acidic residues" evidence="1">
    <location>
        <begin position="51"/>
        <end position="63"/>
    </location>
</feature>
<dbReference type="PANTHER" id="PTHR35204:SF1">
    <property type="entry name" value="ENTEROTOXIN"/>
    <property type="match status" value="1"/>
</dbReference>
<dbReference type="PANTHER" id="PTHR35204">
    <property type="entry name" value="YALI0A21131P"/>
    <property type="match status" value="1"/>
</dbReference>
<evidence type="ECO:0000313" key="3">
    <source>
        <dbReference type="Proteomes" id="UP001280581"/>
    </source>
</evidence>
<evidence type="ECO:0000313" key="2">
    <source>
        <dbReference type="EMBL" id="KAK3207362.1"/>
    </source>
</evidence>
<dbReference type="AlphaFoldDB" id="A0AAN6LTV5"/>
<feature type="compositionally biased region" description="Basic and acidic residues" evidence="1">
    <location>
        <begin position="34"/>
        <end position="43"/>
    </location>
</feature>
<name>A0AAN6LTV5_9PLEO</name>
<feature type="region of interest" description="Disordered" evidence="1">
    <location>
        <begin position="34"/>
        <end position="75"/>
    </location>
</feature>
<feature type="compositionally biased region" description="Basic and acidic residues" evidence="1">
    <location>
        <begin position="189"/>
        <end position="206"/>
    </location>
</feature>
<dbReference type="Proteomes" id="UP001280581">
    <property type="component" value="Unassembled WGS sequence"/>
</dbReference>
<comment type="caution">
    <text evidence="2">The sequence shown here is derived from an EMBL/GenBank/DDBJ whole genome shotgun (WGS) entry which is preliminary data.</text>
</comment>
<reference evidence="2 3" key="1">
    <citation type="submission" date="2021-02" db="EMBL/GenBank/DDBJ databases">
        <title>Genome assembly of Pseudopithomyces chartarum.</title>
        <authorList>
            <person name="Jauregui R."/>
            <person name="Singh J."/>
            <person name="Voisey C."/>
        </authorList>
    </citation>
    <scope>NUCLEOTIDE SEQUENCE [LARGE SCALE GENOMIC DNA]</scope>
    <source>
        <strain evidence="2 3">AGR01</strain>
    </source>
</reference>
<feature type="region of interest" description="Disordered" evidence="1">
    <location>
        <begin position="189"/>
        <end position="210"/>
    </location>
</feature>
<organism evidence="2 3">
    <name type="scientific">Pseudopithomyces chartarum</name>
    <dbReference type="NCBI Taxonomy" id="1892770"/>
    <lineage>
        <taxon>Eukaryota</taxon>
        <taxon>Fungi</taxon>
        <taxon>Dikarya</taxon>
        <taxon>Ascomycota</taxon>
        <taxon>Pezizomycotina</taxon>
        <taxon>Dothideomycetes</taxon>
        <taxon>Pleosporomycetidae</taxon>
        <taxon>Pleosporales</taxon>
        <taxon>Massarineae</taxon>
        <taxon>Didymosphaeriaceae</taxon>
        <taxon>Pseudopithomyces</taxon>
    </lineage>
</organism>
<proteinExistence type="predicted"/>
<dbReference type="EMBL" id="WVTA01000009">
    <property type="protein sequence ID" value="KAK3207362.1"/>
    <property type="molecule type" value="Genomic_DNA"/>
</dbReference>
<evidence type="ECO:0000256" key="1">
    <source>
        <dbReference type="SAM" id="MobiDB-lite"/>
    </source>
</evidence>
<keyword evidence="3" id="KW-1185">Reference proteome</keyword>
<accession>A0AAN6LTV5</accession>
<dbReference type="InterPro" id="IPR038921">
    <property type="entry name" value="YOR389W-like"/>
</dbReference>
<gene>
    <name evidence="2" type="ORF">GRF29_103g778825</name>
</gene>